<feature type="transmembrane region" description="Helical" evidence="1">
    <location>
        <begin position="76"/>
        <end position="94"/>
    </location>
</feature>
<feature type="non-terminal residue" evidence="3">
    <location>
        <position position="284"/>
    </location>
</feature>
<organism evidence="3">
    <name type="scientific">Cuerna arida</name>
    <dbReference type="NCBI Taxonomy" id="1464854"/>
    <lineage>
        <taxon>Eukaryota</taxon>
        <taxon>Metazoa</taxon>
        <taxon>Ecdysozoa</taxon>
        <taxon>Arthropoda</taxon>
        <taxon>Hexapoda</taxon>
        <taxon>Insecta</taxon>
        <taxon>Pterygota</taxon>
        <taxon>Neoptera</taxon>
        <taxon>Paraneoptera</taxon>
        <taxon>Hemiptera</taxon>
        <taxon>Auchenorrhyncha</taxon>
        <taxon>Membracoidea</taxon>
        <taxon>Cicadellidae</taxon>
        <taxon>Cicadellinae</taxon>
        <taxon>Proconiini</taxon>
        <taxon>Cuerna</taxon>
    </lineage>
</organism>
<proteinExistence type="predicted"/>
<reference evidence="3" key="1">
    <citation type="submission" date="2015-11" db="EMBL/GenBank/DDBJ databases">
        <title>De novo transcriptome assembly of four potential Pierce s Disease insect vectors from Arizona vineyards.</title>
        <authorList>
            <person name="Tassone E.E."/>
        </authorList>
    </citation>
    <scope>NUCLEOTIDE SEQUENCE</scope>
</reference>
<evidence type="ECO:0000313" key="3">
    <source>
        <dbReference type="EMBL" id="JAS46260.1"/>
    </source>
</evidence>
<name>A0A1B6F7U4_9HEMI</name>
<keyword evidence="1" id="KW-0472">Membrane</keyword>
<evidence type="ECO:0000313" key="2">
    <source>
        <dbReference type="EMBL" id="JAS39569.1"/>
    </source>
</evidence>
<feature type="transmembrane region" description="Helical" evidence="1">
    <location>
        <begin position="106"/>
        <end position="126"/>
    </location>
</feature>
<keyword evidence="1" id="KW-0812">Transmembrane</keyword>
<dbReference type="AlphaFoldDB" id="A0A1B6F7U4"/>
<evidence type="ECO:0000256" key="1">
    <source>
        <dbReference type="SAM" id="Phobius"/>
    </source>
</evidence>
<protein>
    <submittedName>
        <fullName evidence="3">Uncharacterized protein</fullName>
    </submittedName>
</protein>
<sequence length="284" mass="32435">MENMKFVWNWTQFCGPGDDLVVWDPLRNDLGRCFEIVCLQFPLLTLLAITSAYFCGRQSNWVVRSSFETNVLRIRYSVTLLLSMVPVGCIYYRVSYEVEPLVPAHYFLSAVQCLTWLTHFIYVLSLRHRLGPSLLGPSLVSLLWMINFIFLCLRYRSTLRDSIEIQDGPAQILCDTVILILQCIYGLTLLPSVMLSSDSNTRYQPFVNVQTESSPLLHSYSGFREEADPGYLGVAEEGWGCLPRLFFSWVDPLMRKGVNGRLRSSDDLFDLPIHLTASHLSGQL</sequence>
<dbReference type="EMBL" id="GECZ01023509">
    <property type="protein sequence ID" value="JAS46260.1"/>
    <property type="molecule type" value="Transcribed_RNA"/>
</dbReference>
<feature type="transmembrane region" description="Helical" evidence="1">
    <location>
        <begin position="138"/>
        <end position="156"/>
    </location>
</feature>
<feature type="transmembrane region" description="Helical" evidence="1">
    <location>
        <begin position="34"/>
        <end position="55"/>
    </location>
</feature>
<accession>A0A1B6F7U4</accession>
<keyword evidence="1" id="KW-1133">Transmembrane helix</keyword>
<dbReference type="EMBL" id="GECZ01030200">
    <property type="protein sequence ID" value="JAS39569.1"/>
    <property type="molecule type" value="Transcribed_RNA"/>
</dbReference>
<gene>
    <name evidence="3" type="ORF">g.14308</name>
    <name evidence="2" type="ORF">g.14309</name>
</gene>